<protein>
    <submittedName>
        <fullName evidence="2">Maker254</fullName>
    </submittedName>
</protein>
<accession>A0A0M4EWD4</accession>
<organism evidence="2 3">
    <name type="scientific">Drosophila busckii</name>
    <name type="common">Fruit fly</name>
    <dbReference type="NCBI Taxonomy" id="30019"/>
    <lineage>
        <taxon>Eukaryota</taxon>
        <taxon>Metazoa</taxon>
        <taxon>Ecdysozoa</taxon>
        <taxon>Arthropoda</taxon>
        <taxon>Hexapoda</taxon>
        <taxon>Insecta</taxon>
        <taxon>Pterygota</taxon>
        <taxon>Neoptera</taxon>
        <taxon>Endopterygota</taxon>
        <taxon>Diptera</taxon>
        <taxon>Brachycera</taxon>
        <taxon>Muscomorpha</taxon>
        <taxon>Ephydroidea</taxon>
        <taxon>Drosophilidae</taxon>
        <taxon>Drosophila</taxon>
    </lineage>
</organism>
<dbReference type="OrthoDB" id="7871254at2759"/>
<evidence type="ECO:0000313" key="2">
    <source>
        <dbReference type="EMBL" id="ALC47830.1"/>
    </source>
</evidence>
<dbReference type="Proteomes" id="UP000494163">
    <property type="component" value="Chromosome 3R"/>
</dbReference>
<dbReference type="AlphaFoldDB" id="A0A0M4EWD4"/>
<evidence type="ECO:0000313" key="3">
    <source>
        <dbReference type="Proteomes" id="UP000494163"/>
    </source>
</evidence>
<feature type="signal peptide" evidence="1">
    <location>
        <begin position="1"/>
        <end position="20"/>
    </location>
</feature>
<gene>
    <name evidence="2" type="ORF">Dbus_chr3Rg2580</name>
</gene>
<evidence type="ECO:0000256" key="1">
    <source>
        <dbReference type="SAM" id="SignalP"/>
    </source>
</evidence>
<reference evidence="2 3" key="1">
    <citation type="submission" date="2015-08" db="EMBL/GenBank/DDBJ databases">
        <title>Ancestral chromatin configuration constrains chromatin evolution on differentiating sex chromosomes in Drosophila.</title>
        <authorList>
            <person name="Zhou Q."/>
            <person name="Bachtrog D."/>
        </authorList>
    </citation>
    <scope>NUCLEOTIDE SEQUENCE [LARGE SCALE GENOMIC DNA]</scope>
    <source>
        <tissue evidence="2">Whole larvae</tissue>
    </source>
</reference>
<feature type="chain" id="PRO_5005793864" evidence="1">
    <location>
        <begin position="21"/>
        <end position="151"/>
    </location>
</feature>
<dbReference type="OMA" id="QLNIGFC"/>
<keyword evidence="1" id="KW-0732">Signal</keyword>
<proteinExistence type="predicted"/>
<dbReference type="EMBL" id="CP012526">
    <property type="protein sequence ID" value="ALC47830.1"/>
    <property type="molecule type" value="Genomic_DNA"/>
</dbReference>
<keyword evidence="3" id="KW-1185">Reference proteome</keyword>
<sequence>MQLNLAFSLLLLALLAGAQSKPTFGKIAEVMLDVLDGRHHYQPAPVYRPPHGPLIQEGYEHGYDYYYGGGGGAGYAQPPPAYVQPAPYGYYPSPAPVKGYQSPPQHSYGHEFGHEHGYEHGYDRGYAHGYGGGAAAAGPTIFILTVKQQQI</sequence>
<name>A0A0M4EWD4_DROBS</name>